<dbReference type="InterPro" id="IPR002129">
    <property type="entry name" value="PyrdxlP-dep_de-COase"/>
</dbReference>
<dbReference type="FunFam" id="3.40.640.10:FF:000020">
    <property type="entry name" value="sphingosine-1-phosphate lyase 1"/>
    <property type="match status" value="1"/>
</dbReference>
<accession>A0A1E4TG69</accession>
<reference evidence="19" key="1">
    <citation type="submission" date="2016-02" db="EMBL/GenBank/DDBJ databases">
        <title>Comparative genomics of biotechnologically important yeasts.</title>
        <authorList>
            <consortium name="DOE Joint Genome Institute"/>
            <person name="Riley R."/>
            <person name="Haridas S."/>
            <person name="Wolfe K.H."/>
            <person name="Lopes M.R."/>
            <person name="Hittinger C.T."/>
            <person name="Goker M."/>
            <person name="Salamov A."/>
            <person name="Wisecaver J."/>
            <person name="Long T.M."/>
            <person name="Aerts A.L."/>
            <person name="Barry K."/>
            <person name="Choi C."/>
            <person name="Clum A."/>
            <person name="Coughlan A.Y."/>
            <person name="Deshpande S."/>
            <person name="Douglass A.P."/>
            <person name="Hanson S.J."/>
            <person name="Klenk H.-P."/>
            <person name="Labutti K."/>
            <person name="Lapidus A."/>
            <person name="Lindquist E."/>
            <person name="Lipzen A."/>
            <person name="Meier-Kolthoff J.P."/>
            <person name="Ohm R.A."/>
            <person name="Otillar R.P."/>
            <person name="Pangilinan J."/>
            <person name="Peng Y."/>
            <person name="Rokas A."/>
            <person name="Rosa C.A."/>
            <person name="Scheuner C."/>
            <person name="Sibirny A.A."/>
            <person name="Slot J.C."/>
            <person name="Stielow J.B."/>
            <person name="Sun H."/>
            <person name="Kurtzman C.P."/>
            <person name="Blackwell M."/>
            <person name="Jeffries T.W."/>
            <person name="Grigoriev I.V."/>
        </authorList>
    </citation>
    <scope>NUCLEOTIDE SEQUENCE [LARGE SCALE GENOMIC DNA]</scope>
    <source>
        <strain evidence="19">NRRL Y-17796</strain>
    </source>
</reference>
<evidence type="ECO:0000256" key="4">
    <source>
        <dbReference type="ARBA" id="ARBA00004991"/>
    </source>
</evidence>
<evidence type="ECO:0000256" key="5">
    <source>
        <dbReference type="ARBA" id="ARBA00022692"/>
    </source>
</evidence>
<dbReference type="PANTHER" id="PTHR42735">
    <property type="match status" value="1"/>
</dbReference>
<comment type="similarity">
    <text evidence="13">Belongs to the group II decarboxylase family. Sphingosine-1-phosphate lyase subfamily.</text>
</comment>
<dbReference type="Gene3D" id="6.10.140.2150">
    <property type="match status" value="1"/>
</dbReference>
<evidence type="ECO:0000256" key="8">
    <source>
        <dbReference type="ARBA" id="ARBA00022919"/>
    </source>
</evidence>
<evidence type="ECO:0000256" key="15">
    <source>
        <dbReference type="ARBA" id="ARBA00042568"/>
    </source>
</evidence>
<dbReference type="GO" id="GO:0008117">
    <property type="term" value="F:sphinganine-1-phosphate aldolase activity"/>
    <property type="evidence" value="ECO:0007669"/>
    <property type="project" value="UniProtKB-EC"/>
</dbReference>
<evidence type="ECO:0000256" key="10">
    <source>
        <dbReference type="ARBA" id="ARBA00023098"/>
    </source>
</evidence>
<evidence type="ECO:0000256" key="17">
    <source>
        <dbReference type="RuleBase" id="RU000382"/>
    </source>
</evidence>
<dbReference type="EC" id="4.1.2.27" evidence="14"/>
<dbReference type="GO" id="GO:0009267">
    <property type="term" value="P:cellular response to starvation"/>
    <property type="evidence" value="ECO:0007669"/>
    <property type="project" value="EnsemblFungi"/>
</dbReference>
<dbReference type="GO" id="GO:0097038">
    <property type="term" value="C:perinuclear endoplasmic reticulum"/>
    <property type="evidence" value="ECO:0007669"/>
    <property type="project" value="EnsemblFungi"/>
</dbReference>
<dbReference type="GO" id="GO:0030170">
    <property type="term" value="F:pyridoxal phosphate binding"/>
    <property type="evidence" value="ECO:0007669"/>
    <property type="project" value="InterPro"/>
</dbReference>
<dbReference type="GO" id="GO:0032541">
    <property type="term" value="C:cortical endoplasmic reticulum"/>
    <property type="evidence" value="ECO:0007669"/>
    <property type="project" value="EnsemblFungi"/>
</dbReference>
<keyword evidence="5" id="KW-0812">Transmembrane</keyword>
<dbReference type="InterPro" id="IPR050477">
    <property type="entry name" value="GrpII_AminoAcid_Decarb"/>
</dbReference>
<dbReference type="Proteomes" id="UP000095023">
    <property type="component" value="Unassembled WGS sequence"/>
</dbReference>
<dbReference type="AlphaFoldDB" id="A0A1E4TG69"/>
<evidence type="ECO:0000256" key="13">
    <source>
        <dbReference type="ARBA" id="ARBA00038302"/>
    </source>
</evidence>
<dbReference type="GO" id="GO:0005789">
    <property type="term" value="C:endoplasmic reticulum membrane"/>
    <property type="evidence" value="ECO:0007669"/>
    <property type="project" value="UniProtKB-SubCell"/>
</dbReference>
<evidence type="ECO:0000256" key="6">
    <source>
        <dbReference type="ARBA" id="ARBA00022824"/>
    </source>
</evidence>
<comment type="pathway">
    <text evidence="4">Sphingolipid metabolism.</text>
</comment>
<dbReference type="Pfam" id="PF00282">
    <property type="entry name" value="Pyridoxal_deC"/>
    <property type="match status" value="1"/>
</dbReference>
<proteinExistence type="inferred from homology"/>
<evidence type="ECO:0000256" key="2">
    <source>
        <dbReference type="ARBA" id="ARBA00004389"/>
    </source>
</evidence>
<evidence type="ECO:0000256" key="9">
    <source>
        <dbReference type="ARBA" id="ARBA00022989"/>
    </source>
</evidence>
<dbReference type="GO" id="GO:0019722">
    <property type="term" value="P:calcium-mediated signaling"/>
    <property type="evidence" value="ECO:0007669"/>
    <property type="project" value="EnsemblFungi"/>
</dbReference>
<dbReference type="GO" id="GO:0042802">
    <property type="term" value="F:identical protein binding"/>
    <property type="evidence" value="ECO:0007669"/>
    <property type="project" value="EnsemblFungi"/>
</dbReference>
<evidence type="ECO:0000256" key="12">
    <source>
        <dbReference type="ARBA" id="ARBA00023239"/>
    </source>
</evidence>
<evidence type="ECO:0000256" key="3">
    <source>
        <dbReference type="ARBA" id="ARBA00004760"/>
    </source>
</evidence>
<evidence type="ECO:0000313" key="18">
    <source>
        <dbReference type="EMBL" id="ODV90668.1"/>
    </source>
</evidence>
<dbReference type="GO" id="GO:0030149">
    <property type="term" value="P:sphingolipid catabolic process"/>
    <property type="evidence" value="ECO:0007669"/>
    <property type="project" value="TreeGrafter"/>
</dbReference>
<evidence type="ECO:0000256" key="16">
    <source>
        <dbReference type="PIRSR" id="PIRSR602129-50"/>
    </source>
</evidence>
<comment type="subcellular location">
    <subcellularLocation>
        <location evidence="2">Endoplasmic reticulum membrane</location>
        <topology evidence="2">Single-pass membrane protein</topology>
    </subcellularLocation>
</comment>
<evidence type="ECO:0000256" key="11">
    <source>
        <dbReference type="ARBA" id="ARBA00023136"/>
    </source>
</evidence>
<keyword evidence="9" id="KW-1133">Transmembrane helix</keyword>
<gene>
    <name evidence="18" type="ORF">CANCADRAFT_31548</name>
</gene>
<organism evidence="18 19">
    <name type="scientific">Tortispora caseinolytica NRRL Y-17796</name>
    <dbReference type="NCBI Taxonomy" id="767744"/>
    <lineage>
        <taxon>Eukaryota</taxon>
        <taxon>Fungi</taxon>
        <taxon>Dikarya</taxon>
        <taxon>Ascomycota</taxon>
        <taxon>Saccharomycotina</taxon>
        <taxon>Trigonopsidomycetes</taxon>
        <taxon>Trigonopsidales</taxon>
        <taxon>Trigonopsidaceae</taxon>
        <taxon>Tortispora</taxon>
    </lineage>
</organism>
<protein>
    <recommendedName>
        <fullName evidence="14">sphinganine-1-phosphate aldolase</fullName>
        <ecNumber evidence="14">4.1.2.27</ecNumber>
    </recommendedName>
    <alternativeName>
        <fullName evidence="15">Sphingosine-1-phosphate aldolase</fullName>
    </alternativeName>
</protein>
<keyword evidence="10" id="KW-0443">Lipid metabolism</keyword>
<comment type="cofactor">
    <cofactor evidence="1 16 17">
        <name>pyridoxal 5'-phosphate</name>
        <dbReference type="ChEBI" id="CHEBI:597326"/>
    </cofactor>
</comment>
<dbReference type="Gene3D" id="3.40.640.10">
    <property type="entry name" value="Type I PLP-dependent aspartate aminotransferase-like (Major domain)"/>
    <property type="match status" value="1"/>
</dbReference>
<keyword evidence="11" id="KW-0472">Membrane</keyword>
<dbReference type="InterPro" id="IPR015422">
    <property type="entry name" value="PyrdxlP-dep_Trfase_small"/>
</dbReference>
<comment type="pathway">
    <text evidence="3">Lipid metabolism; sphingolipid metabolism.</text>
</comment>
<sequence>MDGYLSSISALLHDYAPFINMYIEEYHQSSVIGVLRDAAFLYFLYLVLALIFREIVCYGPFGAIAYYSRIVCSKFFERALELPPFRSKIQKELDPTLAAVQKSVIGESADLDSVKSLPDRGWKKELIEAQFDNLLKLKHSDWESGKVSGAVYHGDTALWDLQAEAFEKFIAANQLHPDVFPAVRKMEAEVVAMTLSLFNAPDSGVGTSTSGGTESLLLACLAAREKARIERGVTNPEMILPVTAHAAFDKAAFYFNICMRKAPIDPNTGKVIISAVKRMINSDTVLIVGSAPNFPHGIIDDIETLSELAVRYKLPLHVDACLGSFVVPFMSQIYGDDFPLFDFRLPGVTSISCDTHKYGMAPKGSSIIMYRDRKLREYQYFVTLGWCGGIYGSPTLAGSRPGALMVGCWATMVRVGKNGYLKQAKEIVKCSSKLKEGINNIPELSVIGDPMGSVVSFTSDSIDIYSLSDRMSKKGWHLSALQSPAAIHYACTGNTDLNTVKALLKDLKSICSELTKEGAGAAKGDTSALYGVNGSVQTGSLTKRIVVGFLDALYKL</sequence>
<dbReference type="InterPro" id="IPR015424">
    <property type="entry name" value="PyrdxlP-dep_Trfase"/>
</dbReference>
<evidence type="ECO:0000256" key="7">
    <source>
        <dbReference type="ARBA" id="ARBA00022898"/>
    </source>
</evidence>
<dbReference type="PANTHER" id="PTHR42735:SF6">
    <property type="entry name" value="SPHINGOSINE-1-PHOSPHATE LYASE 1"/>
    <property type="match status" value="1"/>
</dbReference>
<feature type="modified residue" description="N6-(pyridoxal phosphate)lysine" evidence="16">
    <location>
        <position position="357"/>
    </location>
</feature>
<dbReference type="Gene3D" id="3.90.1150.10">
    <property type="entry name" value="Aspartate Aminotransferase, domain 1"/>
    <property type="match status" value="1"/>
</dbReference>
<dbReference type="GO" id="GO:0019752">
    <property type="term" value="P:carboxylic acid metabolic process"/>
    <property type="evidence" value="ECO:0007669"/>
    <property type="project" value="InterPro"/>
</dbReference>
<evidence type="ECO:0000256" key="1">
    <source>
        <dbReference type="ARBA" id="ARBA00001933"/>
    </source>
</evidence>
<keyword evidence="12 17" id="KW-0456">Lyase</keyword>
<name>A0A1E4TG69_9ASCO</name>
<dbReference type="SUPFAM" id="SSF53383">
    <property type="entry name" value="PLP-dependent transferases"/>
    <property type="match status" value="1"/>
</dbReference>
<dbReference type="EMBL" id="KV453842">
    <property type="protein sequence ID" value="ODV90668.1"/>
    <property type="molecule type" value="Genomic_DNA"/>
</dbReference>
<evidence type="ECO:0000256" key="14">
    <source>
        <dbReference type="ARBA" id="ARBA00038965"/>
    </source>
</evidence>
<evidence type="ECO:0000313" key="19">
    <source>
        <dbReference type="Proteomes" id="UP000095023"/>
    </source>
</evidence>
<keyword evidence="6" id="KW-0256">Endoplasmic reticulum</keyword>
<keyword evidence="8" id="KW-0746">Sphingolipid metabolism</keyword>
<keyword evidence="19" id="KW-1185">Reference proteome</keyword>
<dbReference type="OrthoDB" id="10254570at2759"/>
<keyword evidence="7 16" id="KW-0663">Pyridoxal phosphate</keyword>
<dbReference type="InterPro" id="IPR015421">
    <property type="entry name" value="PyrdxlP-dep_Trfase_major"/>
</dbReference>